<feature type="binding site" evidence="11">
    <location>
        <position position="306"/>
    </location>
    <ligand>
        <name>Mg(2+)</name>
        <dbReference type="ChEBI" id="CHEBI:18420"/>
    </ligand>
</feature>
<evidence type="ECO:0000313" key="12">
    <source>
        <dbReference type="EMBL" id="AZS17205.1"/>
    </source>
</evidence>
<evidence type="ECO:0000256" key="4">
    <source>
        <dbReference type="ARBA" id="ARBA00022679"/>
    </source>
</evidence>
<keyword evidence="7 10" id="KW-0460">Magnesium</keyword>
<dbReference type="KEGG" id="plut:EI981_24015"/>
<dbReference type="OrthoDB" id="9778595at2"/>
<dbReference type="GO" id="GO:0016740">
    <property type="term" value="F:transferase activity"/>
    <property type="evidence" value="ECO:0007669"/>
    <property type="project" value="UniProtKB-UniRule"/>
</dbReference>
<evidence type="ECO:0000256" key="7">
    <source>
        <dbReference type="ARBA" id="ARBA00022842"/>
    </source>
</evidence>
<dbReference type="SUPFAM" id="SSF143631">
    <property type="entry name" value="ApbE-like"/>
    <property type="match status" value="1"/>
</dbReference>
<comment type="catalytic activity">
    <reaction evidence="9 10">
        <text>L-threonyl-[protein] + FAD = FMN-L-threonyl-[protein] + AMP + H(+)</text>
        <dbReference type="Rhea" id="RHEA:36847"/>
        <dbReference type="Rhea" id="RHEA-COMP:11060"/>
        <dbReference type="Rhea" id="RHEA-COMP:11061"/>
        <dbReference type="ChEBI" id="CHEBI:15378"/>
        <dbReference type="ChEBI" id="CHEBI:30013"/>
        <dbReference type="ChEBI" id="CHEBI:57692"/>
        <dbReference type="ChEBI" id="CHEBI:74257"/>
        <dbReference type="ChEBI" id="CHEBI:456215"/>
        <dbReference type="EC" id="2.7.1.180"/>
    </reaction>
</comment>
<keyword evidence="3 10" id="KW-0285">Flavoprotein</keyword>
<feature type="binding site" evidence="11">
    <location>
        <position position="187"/>
    </location>
    <ligand>
        <name>Mg(2+)</name>
        <dbReference type="ChEBI" id="CHEBI:18420"/>
    </ligand>
</feature>
<keyword evidence="6 10" id="KW-0274">FAD</keyword>
<proteinExistence type="inferred from homology"/>
<dbReference type="EC" id="2.7.1.180" evidence="1 10"/>
<sequence length="360" mass="39207">MRKHKFIVLSGLLITILTASFLFSLVNHRSISQMKKDPENLPVTKTFLKFDTVITIKLFGDKDADKHLQEIDQLLDRIDGQINMYNMQSVINQVNASAGKKAVTVPDETFRLVKKSMEYAHDTEGAFNPAIGALVKLWGIGNGGEHPPAEHLIEQAKSLSQYSDIELNENKSSIKLVKSGMSIDLGAIGKGYAADLIADYLRGEKVESALIDLGGSSITTIGSKPGGADWHIGIQEPDQLRGEDIGTIPLKNNTISTSGVYERYFVFDGIRYHHILDSKTGVPTRNGILSVTIIGGTAAAGDALTTAAIVKGLKEGISYLEKKTDTEGIFITEDKKIYITSGLHGKFKLTNPNYTLATLN</sequence>
<evidence type="ECO:0000313" key="13">
    <source>
        <dbReference type="Proteomes" id="UP000270678"/>
    </source>
</evidence>
<evidence type="ECO:0000256" key="6">
    <source>
        <dbReference type="ARBA" id="ARBA00022827"/>
    </source>
</evidence>
<evidence type="ECO:0000256" key="9">
    <source>
        <dbReference type="ARBA" id="ARBA00048540"/>
    </source>
</evidence>
<dbReference type="InterPro" id="IPR024932">
    <property type="entry name" value="ApbE"/>
</dbReference>
<organism evidence="12 13">
    <name type="scientific">Paenibacillus lutimineralis</name>
    <dbReference type="NCBI Taxonomy" id="2707005"/>
    <lineage>
        <taxon>Bacteria</taxon>
        <taxon>Bacillati</taxon>
        <taxon>Bacillota</taxon>
        <taxon>Bacilli</taxon>
        <taxon>Bacillales</taxon>
        <taxon>Paenibacillaceae</taxon>
        <taxon>Paenibacillus</taxon>
    </lineage>
</organism>
<keyword evidence="5 10" id="KW-0479">Metal-binding</keyword>
<evidence type="ECO:0000256" key="2">
    <source>
        <dbReference type="ARBA" id="ARBA00016337"/>
    </source>
</evidence>
<dbReference type="InterPro" id="IPR003374">
    <property type="entry name" value="ApbE-like_sf"/>
</dbReference>
<dbReference type="Proteomes" id="UP000270678">
    <property type="component" value="Chromosome"/>
</dbReference>
<reference evidence="13" key="1">
    <citation type="submission" date="2018-12" db="EMBL/GenBank/DDBJ databases">
        <title>Complete genome sequence of Paenibacillus sp. MBLB1234.</title>
        <authorList>
            <person name="Nam Y.-D."/>
            <person name="Kang J."/>
            <person name="Chung W.-H."/>
            <person name="Park Y.S."/>
        </authorList>
    </citation>
    <scope>NUCLEOTIDE SEQUENCE [LARGE SCALE GENOMIC DNA]</scope>
    <source>
        <strain evidence="13">MBLB1234</strain>
    </source>
</reference>
<evidence type="ECO:0000256" key="5">
    <source>
        <dbReference type="ARBA" id="ARBA00022723"/>
    </source>
</evidence>
<dbReference type="PIRSF" id="PIRSF006268">
    <property type="entry name" value="ApbE"/>
    <property type="match status" value="1"/>
</dbReference>
<evidence type="ECO:0000256" key="3">
    <source>
        <dbReference type="ARBA" id="ARBA00022630"/>
    </source>
</evidence>
<dbReference type="Gene3D" id="3.10.520.10">
    <property type="entry name" value="ApbE-like domains"/>
    <property type="match status" value="1"/>
</dbReference>
<keyword evidence="13" id="KW-1185">Reference proteome</keyword>
<dbReference type="Pfam" id="PF02424">
    <property type="entry name" value="ApbE"/>
    <property type="match status" value="1"/>
</dbReference>
<dbReference type="EMBL" id="CP034346">
    <property type="protein sequence ID" value="AZS17205.1"/>
    <property type="molecule type" value="Genomic_DNA"/>
</dbReference>
<evidence type="ECO:0000256" key="11">
    <source>
        <dbReference type="PIRSR" id="PIRSR006268-2"/>
    </source>
</evidence>
<gene>
    <name evidence="12" type="ORF">EI981_24015</name>
</gene>
<dbReference type="PANTHER" id="PTHR30040:SF2">
    <property type="entry name" value="FAD:PROTEIN FMN TRANSFERASE"/>
    <property type="match status" value="1"/>
</dbReference>
<feature type="binding site" evidence="11">
    <location>
        <position position="302"/>
    </location>
    <ligand>
        <name>Mg(2+)</name>
        <dbReference type="ChEBI" id="CHEBI:18420"/>
    </ligand>
</feature>
<keyword evidence="4 10" id="KW-0808">Transferase</keyword>
<evidence type="ECO:0000256" key="10">
    <source>
        <dbReference type="PIRNR" id="PIRNR006268"/>
    </source>
</evidence>
<dbReference type="AlphaFoldDB" id="A0A3Q9IBM5"/>
<dbReference type="RefSeq" id="WP_127002549.1">
    <property type="nucleotide sequence ID" value="NZ_CP034346.1"/>
</dbReference>
<name>A0A3Q9IBM5_9BACL</name>
<dbReference type="PANTHER" id="PTHR30040">
    <property type="entry name" value="THIAMINE BIOSYNTHESIS LIPOPROTEIN APBE"/>
    <property type="match status" value="1"/>
</dbReference>
<evidence type="ECO:0000256" key="1">
    <source>
        <dbReference type="ARBA" id="ARBA00011955"/>
    </source>
</evidence>
<protein>
    <recommendedName>
        <fullName evidence="2 10">FAD:protein FMN transferase</fullName>
        <ecNumber evidence="1 10">2.7.1.180</ecNumber>
    </recommendedName>
    <alternativeName>
        <fullName evidence="8 10">Flavin transferase</fullName>
    </alternativeName>
</protein>
<comment type="similarity">
    <text evidence="10">Belongs to the ApbE family.</text>
</comment>
<dbReference type="GO" id="GO:0046872">
    <property type="term" value="F:metal ion binding"/>
    <property type="evidence" value="ECO:0007669"/>
    <property type="project" value="UniProtKB-UniRule"/>
</dbReference>
<evidence type="ECO:0000256" key="8">
    <source>
        <dbReference type="ARBA" id="ARBA00031306"/>
    </source>
</evidence>
<accession>A0A3Q9IBM5</accession>
<comment type="cofactor">
    <cofactor evidence="11">
        <name>Mg(2+)</name>
        <dbReference type="ChEBI" id="CHEBI:18420"/>
    </cofactor>
    <cofactor evidence="11">
        <name>Mn(2+)</name>
        <dbReference type="ChEBI" id="CHEBI:29035"/>
    </cofactor>
    <text evidence="11">Magnesium. Can also use manganese.</text>
</comment>